<dbReference type="PANTHER" id="PTHR47894">
    <property type="entry name" value="HTH-TYPE TRANSCRIPTIONAL REGULATOR GADX"/>
    <property type="match status" value="1"/>
</dbReference>
<dbReference type="SUPFAM" id="SSF46689">
    <property type="entry name" value="Homeodomain-like"/>
    <property type="match status" value="1"/>
</dbReference>
<proteinExistence type="predicted"/>
<dbReference type="PROSITE" id="PS01124">
    <property type="entry name" value="HTH_ARAC_FAMILY_2"/>
    <property type="match status" value="1"/>
</dbReference>
<dbReference type="EMBL" id="FOQG01000031">
    <property type="protein sequence ID" value="SFJ44097.1"/>
    <property type="molecule type" value="Genomic_DNA"/>
</dbReference>
<dbReference type="OrthoDB" id="5241536at2"/>
<dbReference type="GO" id="GO:0005829">
    <property type="term" value="C:cytosol"/>
    <property type="evidence" value="ECO:0007669"/>
    <property type="project" value="TreeGrafter"/>
</dbReference>
<evidence type="ECO:0000313" key="6">
    <source>
        <dbReference type="Proteomes" id="UP000198649"/>
    </source>
</evidence>
<sequence length="348" mass="37056">MPAIRSAGLRGLRETITSLGGDADHYARLGGLDPAALDADDILMPDLAAATTLELAAADLGCPDLGLRVAEHQDLSLLGPLALAIQNAPTVAEALECTSRYLFLHAPAMRLTLEPDPDGIDGVAALRYDVTAPGVAPPPQGTDLCLGSLHRAIRSLVGDDYDLRSVDLPHPPLAPPATYEAFFSAPVRFDRPSALLRFPSSLRQVRLTGSDELVRQLALDHLAEQSPADAALLAPRVRSTIDQLLGTGAPEITAVARVLSLHPRTLQRRLADEGTSFAEILDAVRASAARRYLVTTDLPLSQVAGLIGLSEQSALTRASRRWWDQTPRAVRRAGVAQGQRLVALGQES</sequence>
<accession>A0A1I3RFN6</accession>
<dbReference type="GO" id="GO:0000976">
    <property type="term" value="F:transcription cis-regulatory region binding"/>
    <property type="evidence" value="ECO:0007669"/>
    <property type="project" value="TreeGrafter"/>
</dbReference>
<evidence type="ECO:0000259" key="4">
    <source>
        <dbReference type="PROSITE" id="PS01124"/>
    </source>
</evidence>
<keyword evidence="1" id="KW-0805">Transcription regulation</keyword>
<dbReference type="Pfam" id="PF12625">
    <property type="entry name" value="Arabinose_bd"/>
    <property type="match status" value="1"/>
</dbReference>
<dbReference type="PANTHER" id="PTHR47894:SF4">
    <property type="entry name" value="HTH-TYPE TRANSCRIPTIONAL REGULATOR GADX"/>
    <property type="match status" value="1"/>
</dbReference>
<dbReference type="AlphaFoldDB" id="A0A1I3RFN6"/>
<evidence type="ECO:0000313" key="5">
    <source>
        <dbReference type="EMBL" id="SFJ44097.1"/>
    </source>
</evidence>
<keyword evidence="6" id="KW-1185">Reference proteome</keyword>
<name>A0A1I3RFN6_9ACTN</name>
<dbReference type="InterPro" id="IPR032687">
    <property type="entry name" value="AraC-type_N"/>
</dbReference>
<feature type="domain" description="HTH araC/xylS-type" evidence="4">
    <location>
        <begin position="235"/>
        <end position="333"/>
    </location>
</feature>
<organism evidence="5 6">
    <name type="scientific">Nocardioides psychrotolerans</name>
    <dbReference type="NCBI Taxonomy" id="1005945"/>
    <lineage>
        <taxon>Bacteria</taxon>
        <taxon>Bacillati</taxon>
        <taxon>Actinomycetota</taxon>
        <taxon>Actinomycetes</taxon>
        <taxon>Propionibacteriales</taxon>
        <taxon>Nocardioidaceae</taxon>
        <taxon>Nocardioides</taxon>
    </lineage>
</organism>
<evidence type="ECO:0000256" key="1">
    <source>
        <dbReference type="ARBA" id="ARBA00023015"/>
    </source>
</evidence>
<dbReference type="Pfam" id="PF12833">
    <property type="entry name" value="HTH_18"/>
    <property type="match status" value="1"/>
</dbReference>
<dbReference type="InterPro" id="IPR018060">
    <property type="entry name" value="HTH_AraC"/>
</dbReference>
<keyword evidence="3" id="KW-0804">Transcription</keyword>
<keyword evidence="2 5" id="KW-0238">DNA-binding</keyword>
<dbReference type="Proteomes" id="UP000198649">
    <property type="component" value="Unassembled WGS sequence"/>
</dbReference>
<reference evidence="5 6" key="1">
    <citation type="submission" date="2016-10" db="EMBL/GenBank/DDBJ databases">
        <authorList>
            <person name="de Groot N.N."/>
        </authorList>
    </citation>
    <scope>NUCLEOTIDE SEQUENCE [LARGE SCALE GENOMIC DNA]</scope>
    <source>
        <strain evidence="5 6">CGMCC 1.11156</strain>
    </source>
</reference>
<evidence type="ECO:0000256" key="2">
    <source>
        <dbReference type="ARBA" id="ARBA00023125"/>
    </source>
</evidence>
<protein>
    <submittedName>
        <fullName evidence="5">AraC-type DNA-binding protein</fullName>
    </submittedName>
</protein>
<gene>
    <name evidence="5" type="ORF">SAMN05216561_13114</name>
</gene>
<dbReference type="RefSeq" id="WP_091117570.1">
    <property type="nucleotide sequence ID" value="NZ_BKAF01000045.1"/>
</dbReference>
<dbReference type="STRING" id="1005945.SAMN05216561_13114"/>
<dbReference type="InterPro" id="IPR009057">
    <property type="entry name" value="Homeodomain-like_sf"/>
</dbReference>
<evidence type="ECO:0000256" key="3">
    <source>
        <dbReference type="ARBA" id="ARBA00023163"/>
    </source>
</evidence>
<dbReference type="GO" id="GO:0003700">
    <property type="term" value="F:DNA-binding transcription factor activity"/>
    <property type="evidence" value="ECO:0007669"/>
    <property type="project" value="InterPro"/>
</dbReference>
<dbReference type="SMART" id="SM00342">
    <property type="entry name" value="HTH_ARAC"/>
    <property type="match status" value="1"/>
</dbReference>
<dbReference type="Gene3D" id="1.10.10.60">
    <property type="entry name" value="Homeodomain-like"/>
    <property type="match status" value="1"/>
</dbReference>